<evidence type="ECO:0000256" key="3">
    <source>
        <dbReference type="ARBA" id="ARBA00022448"/>
    </source>
</evidence>
<keyword evidence="7" id="KW-1133">Transmembrane helix</keyword>
<feature type="coiled-coil region" evidence="6">
    <location>
        <begin position="34"/>
        <end position="61"/>
    </location>
</feature>
<dbReference type="PANTHER" id="PTHR12713">
    <property type="entry name" value="VACUOLAR ATP SYNTHASE SUBUNIT G"/>
    <property type="match status" value="1"/>
</dbReference>
<evidence type="ECO:0000256" key="5">
    <source>
        <dbReference type="ARBA" id="ARBA00023065"/>
    </source>
</evidence>
<dbReference type="AlphaFoldDB" id="A0AA88X2M1"/>
<keyword evidence="7" id="KW-0472">Membrane</keyword>
<dbReference type="EMBL" id="JAVXUP010000096">
    <property type="protein sequence ID" value="KAK3038437.1"/>
    <property type="molecule type" value="Genomic_DNA"/>
</dbReference>
<accession>A0AA88X2M1</accession>
<dbReference type="GO" id="GO:0046961">
    <property type="term" value="F:proton-transporting ATPase activity, rotational mechanism"/>
    <property type="evidence" value="ECO:0007669"/>
    <property type="project" value="InterPro"/>
</dbReference>
<evidence type="ECO:0000256" key="1">
    <source>
        <dbReference type="ARBA" id="ARBA00003847"/>
    </source>
</evidence>
<dbReference type="Gene3D" id="1.20.5.2950">
    <property type="match status" value="1"/>
</dbReference>
<comment type="caution">
    <text evidence="8">The sequence shown here is derived from an EMBL/GenBank/DDBJ whole genome shotgun (WGS) entry which is preliminary data.</text>
</comment>
<dbReference type="GO" id="GO:0016887">
    <property type="term" value="F:ATP hydrolysis activity"/>
    <property type="evidence" value="ECO:0007669"/>
    <property type="project" value="TreeGrafter"/>
</dbReference>
<dbReference type="InterPro" id="IPR005124">
    <property type="entry name" value="V-ATPase_G"/>
</dbReference>
<gene>
    <name evidence="8" type="ORF">RJ639_030603</name>
</gene>
<comment type="function">
    <text evidence="1">Catalytic subunit of the peripheral V1 complex of vacuolar ATPase (V-ATPase). V-ATPase is responsible for acidifying a variety of intracellular compartments in eukaryotic cells.</text>
</comment>
<dbReference type="GO" id="GO:0000221">
    <property type="term" value="C:vacuolar proton-transporting V-type ATPase, V1 domain"/>
    <property type="evidence" value="ECO:0007669"/>
    <property type="project" value="TreeGrafter"/>
</dbReference>
<keyword evidence="7" id="KW-0812">Transmembrane</keyword>
<sequence length="112" mass="12820">MTGKISFQKSCQQRLLLLLIFRLILFNYLPSGKMGRLRQAKEDADKEVTEYRGQLEREFQKKLAESSGDSGAIVKRLEQETEAKINHLKTEAGRTNKNVAHMLLKQVTSVKI</sequence>
<evidence type="ECO:0000256" key="7">
    <source>
        <dbReference type="SAM" id="Phobius"/>
    </source>
</evidence>
<evidence type="ECO:0000256" key="6">
    <source>
        <dbReference type="SAM" id="Coils"/>
    </source>
</evidence>
<comment type="similarity">
    <text evidence="2">Belongs to the V-ATPase G subunit family.</text>
</comment>
<protein>
    <recommendedName>
        <fullName evidence="10">V-type proton ATPase subunit G</fullName>
    </recommendedName>
</protein>
<keyword evidence="5" id="KW-0406">Ion transport</keyword>
<keyword evidence="9" id="KW-1185">Reference proteome</keyword>
<dbReference type="PANTHER" id="PTHR12713:SF11">
    <property type="entry name" value="V-TYPE PROTON ATPASE SUBUNIT G"/>
    <property type="match status" value="1"/>
</dbReference>
<dbReference type="Pfam" id="PF03179">
    <property type="entry name" value="V-ATPase_G"/>
    <property type="match status" value="1"/>
</dbReference>
<evidence type="ECO:0000256" key="2">
    <source>
        <dbReference type="ARBA" id="ARBA00010066"/>
    </source>
</evidence>
<dbReference type="Proteomes" id="UP001188597">
    <property type="component" value="Unassembled WGS sequence"/>
</dbReference>
<evidence type="ECO:0000256" key="4">
    <source>
        <dbReference type="ARBA" id="ARBA00022781"/>
    </source>
</evidence>
<keyword evidence="6" id="KW-0175">Coiled coil</keyword>
<evidence type="ECO:0000313" key="8">
    <source>
        <dbReference type="EMBL" id="KAK3038437.1"/>
    </source>
</evidence>
<name>A0AA88X2M1_9ASTE</name>
<feature type="transmembrane region" description="Helical" evidence="7">
    <location>
        <begin position="12"/>
        <end position="29"/>
    </location>
</feature>
<organism evidence="8 9">
    <name type="scientific">Escallonia herrerae</name>
    <dbReference type="NCBI Taxonomy" id="1293975"/>
    <lineage>
        <taxon>Eukaryota</taxon>
        <taxon>Viridiplantae</taxon>
        <taxon>Streptophyta</taxon>
        <taxon>Embryophyta</taxon>
        <taxon>Tracheophyta</taxon>
        <taxon>Spermatophyta</taxon>
        <taxon>Magnoliopsida</taxon>
        <taxon>eudicotyledons</taxon>
        <taxon>Gunneridae</taxon>
        <taxon>Pentapetalae</taxon>
        <taxon>asterids</taxon>
        <taxon>campanulids</taxon>
        <taxon>Escalloniales</taxon>
        <taxon>Escalloniaceae</taxon>
        <taxon>Escallonia</taxon>
    </lineage>
</organism>
<proteinExistence type="inferred from homology"/>
<evidence type="ECO:0008006" key="10">
    <source>
        <dbReference type="Google" id="ProtNLM"/>
    </source>
</evidence>
<keyword evidence="4" id="KW-0375">Hydrogen ion transport</keyword>
<keyword evidence="3" id="KW-0813">Transport</keyword>
<evidence type="ECO:0000313" key="9">
    <source>
        <dbReference type="Proteomes" id="UP001188597"/>
    </source>
</evidence>
<reference evidence="8" key="1">
    <citation type="submission" date="2022-12" db="EMBL/GenBank/DDBJ databases">
        <title>Draft genome assemblies for two species of Escallonia (Escalloniales).</title>
        <authorList>
            <person name="Chanderbali A."/>
            <person name="Dervinis C."/>
            <person name="Anghel I."/>
            <person name="Soltis D."/>
            <person name="Soltis P."/>
            <person name="Zapata F."/>
        </authorList>
    </citation>
    <scope>NUCLEOTIDE SEQUENCE</scope>
    <source>
        <strain evidence="8">UCBG64.0493</strain>
        <tissue evidence="8">Leaf</tissue>
    </source>
</reference>